<dbReference type="KEGG" id="bbev:BBEV_2508"/>
<feature type="binding site" evidence="1">
    <location>
        <position position="229"/>
    </location>
    <ligand>
        <name>Mg(2+)</name>
        <dbReference type="ChEBI" id="CHEBI:18420"/>
        <label>1</label>
    </ligand>
</feature>
<gene>
    <name evidence="2" type="ORF">BBEV_2508</name>
</gene>
<name>A0A1D7QXV7_9BACI</name>
<evidence type="ECO:0000313" key="2">
    <source>
        <dbReference type="EMBL" id="AOM83847.1"/>
    </source>
</evidence>
<dbReference type="InterPro" id="IPR050792">
    <property type="entry name" value="ADP-ribosylglycohydrolase"/>
</dbReference>
<dbReference type="GO" id="GO:0046872">
    <property type="term" value="F:metal ion binding"/>
    <property type="evidence" value="ECO:0007669"/>
    <property type="project" value="UniProtKB-KW"/>
</dbReference>
<dbReference type="SUPFAM" id="SSF101478">
    <property type="entry name" value="ADP-ribosylglycohydrolase"/>
    <property type="match status" value="1"/>
</dbReference>
<proteinExistence type="predicted"/>
<organism evidence="2 3">
    <name type="scientific">Salisediminibacterium beveridgei</name>
    <dbReference type="NCBI Taxonomy" id="632773"/>
    <lineage>
        <taxon>Bacteria</taxon>
        <taxon>Bacillati</taxon>
        <taxon>Bacillota</taxon>
        <taxon>Bacilli</taxon>
        <taxon>Bacillales</taxon>
        <taxon>Bacillaceae</taxon>
        <taxon>Salisediminibacterium</taxon>
    </lineage>
</organism>
<feature type="binding site" evidence="1">
    <location>
        <position position="36"/>
    </location>
    <ligand>
        <name>Mg(2+)</name>
        <dbReference type="ChEBI" id="CHEBI:18420"/>
        <label>1</label>
    </ligand>
</feature>
<dbReference type="RefSeq" id="WP_069365787.1">
    <property type="nucleotide sequence ID" value="NZ_CP012502.1"/>
</dbReference>
<dbReference type="PANTHER" id="PTHR16222">
    <property type="entry name" value="ADP-RIBOSYLGLYCOHYDROLASE"/>
    <property type="match status" value="1"/>
</dbReference>
<dbReference type="PANTHER" id="PTHR16222:SF12">
    <property type="entry name" value="ADP-RIBOSYLGLYCOHYDROLASE-RELATED"/>
    <property type="match status" value="1"/>
</dbReference>
<evidence type="ECO:0000313" key="3">
    <source>
        <dbReference type="Proteomes" id="UP000094463"/>
    </source>
</evidence>
<evidence type="ECO:0000256" key="1">
    <source>
        <dbReference type="PIRSR" id="PIRSR605502-1"/>
    </source>
</evidence>
<dbReference type="PATRIC" id="fig|632773.3.peg.2624"/>
<sequence>MLGAMVGDIVGSRFEWNNYRKKDFEFFTAACEVTDDTIMSLAVAEALLDAAEGVGLPLKGMNEQPEEYKNLSSLVTQHMQTIGRRYPDCGFGGMFGQWVFHEKPEPYNSFGNGAAMRISPAGWLADSESGVKTLSKAVTEVTHNHPEGIKGAEACAMAIFLARNGKDKQAIRKRMTADYYSLDFSIDDIRDTYEFNETCQETVPQAITAFLDGADFEDVIRVAISCGGDSDTLTAIAGSIAEAYYGVPKRIEKQAITYLDPVLLKMYQRWSAFHAPG</sequence>
<feature type="binding site" evidence="1">
    <location>
        <position position="34"/>
    </location>
    <ligand>
        <name>Mg(2+)</name>
        <dbReference type="ChEBI" id="CHEBI:18420"/>
        <label>1</label>
    </ligand>
</feature>
<dbReference type="OrthoDB" id="9814572at2"/>
<keyword evidence="3" id="KW-1185">Reference proteome</keyword>
<accession>A0A1D7QXV7</accession>
<comment type="cofactor">
    <cofactor evidence="1">
        <name>Mg(2+)</name>
        <dbReference type="ChEBI" id="CHEBI:18420"/>
    </cofactor>
    <text evidence="1">Binds 2 magnesium ions per subunit.</text>
</comment>
<dbReference type="InterPro" id="IPR005502">
    <property type="entry name" value="Ribosyl_crysJ1"/>
</dbReference>
<reference evidence="2 3" key="1">
    <citation type="submission" date="2015-08" db="EMBL/GenBank/DDBJ databases">
        <title>The complete genome sequence of Bacillus beveridgei MLTeJB.</title>
        <authorList>
            <person name="Hanson T.E."/>
            <person name="Mesa C."/>
            <person name="Basesman S.M."/>
            <person name="Oremland R.S."/>
        </authorList>
    </citation>
    <scope>NUCLEOTIDE SEQUENCE [LARGE SCALE GENOMIC DNA]</scope>
    <source>
        <strain evidence="2 3">MLTeJB</strain>
    </source>
</reference>
<dbReference type="Gene3D" id="1.10.4080.10">
    <property type="entry name" value="ADP-ribosylation/Crystallin J1"/>
    <property type="match status" value="1"/>
</dbReference>
<keyword evidence="1" id="KW-0479">Metal-binding</keyword>
<feature type="binding site" evidence="1">
    <location>
        <position position="232"/>
    </location>
    <ligand>
        <name>Mg(2+)</name>
        <dbReference type="ChEBI" id="CHEBI:18420"/>
        <label>1</label>
    </ligand>
</feature>
<dbReference type="AlphaFoldDB" id="A0A1D7QXV7"/>
<dbReference type="InterPro" id="IPR036705">
    <property type="entry name" value="Ribosyl_crysJ1_sf"/>
</dbReference>
<feature type="binding site" evidence="1">
    <location>
        <position position="35"/>
    </location>
    <ligand>
        <name>Mg(2+)</name>
        <dbReference type="ChEBI" id="CHEBI:18420"/>
        <label>1</label>
    </ligand>
</feature>
<keyword evidence="2" id="KW-0378">Hydrolase</keyword>
<feature type="binding site" evidence="1">
    <location>
        <position position="231"/>
    </location>
    <ligand>
        <name>Mg(2+)</name>
        <dbReference type="ChEBI" id="CHEBI:18420"/>
        <label>1</label>
    </ligand>
</feature>
<dbReference type="EMBL" id="CP012502">
    <property type="protein sequence ID" value="AOM83847.1"/>
    <property type="molecule type" value="Genomic_DNA"/>
</dbReference>
<dbReference type="GO" id="GO:0016787">
    <property type="term" value="F:hydrolase activity"/>
    <property type="evidence" value="ECO:0007669"/>
    <property type="project" value="UniProtKB-KW"/>
</dbReference>
<keyword evidence="1" id="KW-0460">Magnesium</keyword>
<dbReference type="Pfam" id="PF03747">
    <property type="entry name" value="ADP_ribosyl_GH"/>
    <property type="match status" value="1"/>
</dbReference>
<protein>
    <submittedName>
        <fullName evidence="2">Hydrolase, putative</fullName>
    </submittedName>
</protein>
<dbReference type="STRING" id="632773.BBEV_2508"/>
<dbReference type="Proteomes" id="UP000094463">
    <property type="component" value="Chromosome"/>
</dbReference>